<dbReference type="Gene3D" id="3.40.50.300">
    <property type="entry name" value="P-loop containing nucleotide triphosphate hydrolases"/>
    <property type="match status" value="1"/>
</dbReference>
<keyword evidence="4 11" id="KW-0547">Nucleotide-binding</keyword>
<dbReference type="GO" id="GO:0000727">
    <property type="term" value="P:double-strand break repair via break-induced replication"/>
    <property type="evidence" value="ECO:0007669"/>
    <property type="project" value="TreeGrafter"/>
</dbReference>
<dbReference type="GeneID" id="17322039"/>
<feature type="compositionally biased region" description="Low complexity" evidence="13">
    <location>
        <begin position="685"/>
        <end position="701"/>
    </location>
</feature>
<dbReference type="InterPro" id="IPR001208">
    <property type="entry name" value="MCM_dom"/>
</dbReference>
<feature type="region of interest" description="Disordered" evidence="13">
    <location>
        <begin position="612"/>
        <end position="716"/>
    </location>
</feature>
<dbReference type="PANTHER" id="PTHR11630">
    <property type="entry name" value="DNA REPLICATION LICENSING FACTOR MCM FAMILY MEMBER"/>
    <property type="match status" value="1"/>
</dbReference>
<keyword evidence="8 11" id="KW-0238">DNA-binding</keyword>
<comment type="subcellular location">
    <subcellularLocation>
        <location evidence="1 12">Nucleus</location>
    </subcellularLocation>
</comment>
<comment type="catalytic activity">
    <reaction evidence="12">
        <text>ATP + H2O = ADP + phosphate + H(+)</text>
        <dbReference type="Rhea" id="RHEA:13065"/>
        <dbReference type="ChEBI" id="CHEBI:15377"/>
        <dbReference type="ChEBI" id="CHEBI:15378"/>
        <dbReference type="ChEBI" id="CHEBI:30616"/>
        <dbReference type="ChEBI" id="CHEBI:43474"/>
        <dbReference type="ChEBI" id="CHEBI:456216"/>
        <dbReference type="EC" id="3.6.4.12"/>
    </reaction>
</comment>
<dbReference type="FunFam" id="3.40.50.300:FF:000115">
    <property type="entry name" value="DNA helicase"/>
    <property type="match status" value="1"/>
</dbReference>
<evidence type="ECO:0000256" key="4">
    <source>
        <dbReference type="ARBA" id="ARBA00022741"/>
    </source>
</evidence>
<evidence type="ECO:0000256" key="6">
    <source>
        <dbReference type="ARBA" id="ARBA00022806"/>
    </source>
</evidence>
<evidence type="ECO:0000256" key="8">
    <source>
        <dbReference type="ARBA" id="ARBA00023125"/>
    </source>
</evidence>
<evidence type="ECO:0000256" key="12">
    <source>
        <dbReference type="RuleBase" id="RU368064"/>
    </source>
</evidence>
<keyword evidence="9" id="KW-0539">Nucleus</keyword>
<protein>
    <recommendedName>
        <fullName evidence="12">DNA replication licensing factor MCM6</fullName>
        <ecNumber evidence="12">3.6.4.12</ecNumber>
    </recommendedName>
</protein>
<keyword evidence="5 12" id="KW-0378">Hydrolase</keyword>
<keyword evidence="7 11" id="KW-0067">ATP-binding</keyword>
<evidence type="ECO:0000256" key="3">
    <source>
        <dbReference type="ARBA" id="ARBA00022705"/>
    </source>
</evidence>
<dbReference type="Gramene" id="CDF34504">
    <property type="protein sequence ID" value="CDF34504"/>
    <property type="gene ID" value="CHC_T00009274001"/>
</dbReference>
<dbReference type="InterPro" id="IPR031327">
    <property type="entry name" value="MCM"/>
</dbReference>
<dbReference type="STRING" id="2769.R7Q8Z2"/>
<comment type="similarity">
    <text evidence="2 11">Belongs to the MCM family.</text>
</comment>
<evidence type="ECO:0000256" key="11">
    <source>
        <dbReference type="RuleBase" id="RU004070"/>
    </source>
</evidence>
<accession>R7Q8Z2</accession>
<dbReference type="Pfam" id="PF18263">
    <property type="entry name" value="WHD_MCM6"/>
    <property type="match status" value="1"/>
</dbReference>
<dbReference type="InterPro" id="IPR041562">
    <property type="entry name" value="MCM_lid"/>
</dbReference>
<feature type="compositionally biased region" description="Acidic residues" evidence="13">
    <location>
        <begin position="612"/>
        <end position="629"/>
    </location>
</feature>
<dbReference type="GO" id="GO:1902969">
    <property type="term" value="P:mitotic DNA replication"/>
    <property type="evidence" value="ECO:0007669"/>
    <property type="project" value="TreeGrafter"/>
</dbReference>
<keyword evidence="16" id="KW-1185">Reference proteome</keyword>
<dbReference type="SUPFAM" id="SSF50249">
    <property type="entry name" value="Nucleic acid-binding proteins"/>
    <property type="match status" value="1"/>
</dbReference>
<keyword evidence="3 12" id="KW-0235">DNA replication</keyword>
<comment type="subunit">
    <text evidence="12">Component of the MCM2-7 complex.</text>
</comment>
<gene>
    <name evidence="15" type="ORF">CHC_T00009274001</name>
</gene>
<dbReference type="SMART" id="SM00350">
    <property type="entry name" value="MCM"/>
    <property type="match status" value="1"/>
</dbReference>
<dbReference type="InterPro" id="IPR018525">
    <property type="entry name" value="MCM_CS"/>
</dbReference>
<dbReference type="EMBL" id="HG001695">
    <property type="protein sequence ID" value="CDF34504.1"/>
    <property type="molecule type" value="Genomic_DNA"/>
</dbReference>
<dbReference type="InterPro" id="IPR033762">
    <property type="entry name" value="MCM_OB"/>
</dbReference>
<dbReference type="GO" id="GO:0003697">
    <property type="term" value="F:single-stranded DNA binding"/>
    <property type="evidence" value="ECO:0007669"/>
    <property type="project" value="TreeGrafter"/>
</dbReference>
<evidence type="ECO:0000256" key="7">
    <source>
        <dbReference type="ARBA" id="ARBA00022840"/>
    </source>
</evidence>
<proteinExistence type="inferred from homology"/>
<dbReference type="PRINTS" id="PR01657">
    <property type="entry name" value="MCMFAMILY"/>
</dbReference>
<dbReference type="FunFam" id="2.20.28.10:FF:000003">
    <property type="entry name" value="DNA helicase"/>
    <property type="match status" value="1"/>
</dbReference>
<dbReference type="Gene3D" id="3.30.1640.10">
    <property type="entry name" value="mini-chromosome maintenance (MCM) complex, chain A, domain 1"/>
    <property type="match status" value="1"/>
</dbReference>
<dbReference type="PANTHER" id="PTHR11630:SF43">
    <property type="entry name" value="DNA REPLICATION LICENSING FACTOR MCM6"/>
    <property type="match status" value="1"/>
</dbReference>
<dbReference type="KEGG" id="ccp:CHC_T00009274001"/>
<name>R7Q8Z2_CHOCR</name>
<dbReference type="OMA" id="RHQQTDK"/>
<dbReference type="SUPFAM" id="SSF52540">
    <property type="entry name" value="P-loop containing nucleoside triphosphate hydrolases"/>
    <property type="match status" value="1"/>
</dbReference>
<dbReference type="GO" id="GO:0005634">
    <property type="term" value="C:nucleus"/>
    <property type="evidence" value="ECO:0007669"/>
    <property type="project" value="UniProtKB-SubCell"/>
</dbReference>
<evidence type="ECO:0000256" key="9">
    <source>
        <dbReference type="ARBA" id="ARBA00023242"/>
    </source>
</evidence>
<dbReference type="Pfam" id="PF00493">
    <property type="entry name" value="MCM"/>
    <property type="match status" value="1"/>
</dbReference>
<dbReference type="GO" id="GO:0005524">
    <property type="term" value="F:ATP binding"/>
    <property type="evidence" value="ECO:0007669"/>
    <property type="project" value="UniProtKB-UniRule"/>
</dbReference>
<dbReference type="Pfam" id="PF17855">
    <property type="entry name" value="MCM_lid"/>
    <property type="match status" value="1"/>
</dbReference>
<dbReference type="RefSeq" id="XP_005714323.1">
    <property type="nucleotide sequence ID" value="XM_005714266.1"/>
</dbReference>
<evidence type="ECO:0000313" key="16">
    <source>
        <dbReference type="Proteomes" id="UP000012073"/>
    </source>
</evidence>
<organism evidence="15 16">
    <name type="scientific">Chondrus crispus</name>
    <name type="common">Carrageen Irish moss</name>
    <name type="synonym">Polymorpha crispa</name>
    <dbReference type="NCBI Taxonomy" id="2769"/>
    <lineage>
        <taxon>Eukaryota</taxon>
        <taxon>Rhodophyta</taxon>
        <taxon>Florideophyceae</taxon>
        <taxon>Rhodymeniophycidae</taxon>
        <taxon>Gigartinales</taxon>
        <taxon>Gigartinaceae</taxon>
        <taxon>Chondrus</taxon>
    </lineage>
</organism>
<evidence type="ECO:0000256" key="10">
    <source>
        <dbReference type="ARBA" id="ARBA00023306"/>
    </source>
</evidence>
<feature type="domain" description="MCM C-terminal AAA(+) ATPase" evidence="14">
    <location>
        <begin position="295"/>
        <end position="501"/>
    </location>
</feature>
<reference evidence="16" key="1">
    <citation type="journal article" date="2013" name="Proc. Natl. Acad. Sci. U.S.A.">
        <title>Genome structure and metabolic features in the red seaweed Chondrus crispus shed light on evolution of the Archaeplastida.</title>
        <authorList>
            <person name="Collen J."/>
            <person name="Porcel B."/>
            <person name="Carre W."/>
            <person name="Ball S.G."/>
            <person name="Chaparro C."/>
            <person name="Tonon T."/>
            <person name="Barbeyron T."/>
            <person name="Michel G."/>
            <person name="Noel B."/>
            <person name="Valentin K."/>
            <person name="Elias M."/>
            <person name="Artiguenave F."/>
            <person name="Arun A."/>
            <person name="Aury J.M."/>
            <person name="Barbosa-Neto J.F."/>
            <person name="Bothwell J.H."/>
            <person name="Bouget F.Y."/>
            <person name="Brillet L."/>
            <person name="Cabello-Hurtado F."/>
            <person name="Capella-Gutierrez S."/>
            <person name="Charrier B."/>
            <person name="Cladiere L."/>
            <person name="Cock J.M."/>
            <person name="Coelho S.M."/>
            <person name="Colleoni C."/>
            <person name="Czjzek M."/>
            <person name="Da Silva C."/>
            <person name="Delage L."/>
            <person name="Denoeud F."/>
            <person name="Deschamps P."/>
            <person name="Dittami S.M."/>
            <person name="Gabaldon T."/>
            <person name="Gachon C.M."/>
            <person name="Groisillier A."/>
            <person name="Herve C."/>
            <person name="Jabbari K."/>
            <person name="Katinka M."/>
            <person name="Kloareg B."/>
            <person name="Kowalczyk N."/>
            <person name="Labadie K."/>
            <person name="Leblanc C."/>
            <person name="Lopez P.J."/>
            <person name="McLachlan D.H."/>
            <person name="Meslet-Cladiere L."/>
            <person name="Moustafa A."/>
            <person name="Nehr Z."/>
            <person name="Nyvall Collen P."/>
            <person name="Panaud O."/>
            <person name="Partensky F."/>
            <person name="Poulain J."/>
            <person name="Rensing S.A."/>
            <person name="Rousvoal S."/>
            <person name="Samson G."/>
            <person name="Symeonidi A."/>
            <person name="Weissenbach J."/>
            <person name="Zambounis A."/>
            <person name="Wincker P."/>
            <person name="Boyen C."/>
        </authorList>
    </citation>
    <scope>NUCLEOTIDE SEQUENCE [LARGE SCALE GENOMIC DNA]</scope>
    <source>
        <strain evidence="16">cv. Stackhouse</strain>
    </source>
</reference>
<dbReference type="Gene3D" id="2.20.28.10">
    <property type="match status" value="1"/>
</dbReference>
<dbReference type="CDD" id="cd17757">
    <property type="entry name" value="MCM6"/>
    <property type="match status" value="1"/>
</dbReference>
<evidence type="ECO:0000313" key="15">
    <source>
        <dbReference type="EMBL" id="CDF34504.1"/>
    </source>
</evidence>
<feature type="compositionally biased region" description="Polar residues" evidence="13">
    <location>
        <begin position="663"/>
        <end position="675"/>
    </location>
</feature>
<sequence>MRTTLYVDYDHMMRFNADLVVVGEEFFRFEPYLRKTVEEFVAKNLRQEETSAMEMAGRNFWLSVYNLPSVRKLRDLRSEQIGELSSISGTVTRTSEVRPELLLGTFTCMECDDLFENVEQQFRYTEPPMCQTCQNKKEWKLNVEKSTFVDWQRVRMQENAQEIPAGSMPRTIDVILRNDNVESAKAGDKVIVTGTLIVLPDAVSLAGAGEKVQAGPKGGVGLRGDGYSGVKQFGVRELVYRTAFLACHVASAEGKPGATSIRGEEADEETFDSILRSYTREERDEIGAMKAHSRLYQRMAGSIAPTVYGHDEVKRGVLLMLFGGVHKETKEGISLRGDINICVVGDPSTAKSQFLKYVVSFLPRAVYTSGKASSAAGLTASVAKDHETGEFCIEAGALMLADNGICCIDEFDKMDLKDQVAIHEAMEQQTISISKAGIQATLNARTSILAAANPVAGRYDRSRTLKQNLTMSAPIMSRFDLFFVVLDECEESSDYNVARFIISIHKGGATSQPTEFNEGQLQRYIKAARKINPVILPESKLLLVESYKRLRQADSTGGVRSSYRITVRQLESLIRLSEALARLHLDDCVRPQYVKEAVRLLRKSIIHVETEDVDLNEGEEEEKDDDNDEAMNTAPAAQTEPSTSRPEASSAGGPDPENPATAAGTSDTPTEQGPSAQRDEADTNAGEADTAAPETEGAAGESSKPSSSTAEGSKPAEKVTIGFNEFKLLMNKVVLHLRKQELTESEGKGAAKRKDIIKFLLADADQQAGSGGAFESEEALKREAKIMRLVVNRMVKKERVLVEVPNQGEEVSRDDRLYVVHPNYVLE</sequence>
<comment type="function">
    <text evidence="12">Acts as component of the MCM2-7 complex (MCM complex) which is the replicative helicase essential for 'once per cell cycle' DNA replication initiation and elongation in eukaryotic cells. The active ATPase sites in the MCM2-7 ring are formed through the interaction surfaces of two neighboring subunits such that a critical structure of a conserved arginine finger motif is provided in trans relative to the ATP-binding site of the Walker A box of the adjacent subunit. The six ATPase active sites, however, are likely to contribute differentially to the complex helicase activity.</text>
</comment>
<keyword evidence="6 12" id="KW-0347">Helicase</keyword>
<evidence type="ECO:0000256" key="5">
    <source>
        <dbReference type="ARBA" id="ARBA00022801"/>
    </source>
</evidence>
<dbReference type="PRINTS" id="PR01662">
    <property type="entry name" value="MCMPROTEIN6"/>
</dbReference>
<dbReference type="GO" id="GO:0016787">
    <property type="term" value="F:hydrolase activity"/>
    <property type="evidence" value="ECO:0007669"/>
    <property type="project" value="UniProtKB-KW"/>
</dbReference>
<evidence type="ECO:0000256" key="2">
    <source>
        <dbReference type="ARBA" id="ARBA00008010"/>
    </source>
</evidence>
<dbReference type="PROSITE" id="PS50051">
    <property type="entry name" value="MCM_2"/>
    <property type="match status" value="1"/>
</dbReference>
<dbReference type="Gene3D" id="2.40.50.140">
    <property type="entry name" value="Nucleic acid-binding proteins"/>
    <property type="match status" value="1"/>
</dbReference>
<evidence type="ECO:0000256" key="13">
    <source>
        <dbReference type="SAM" id="MobiDB-lite"/>
    </source>
</evidence>
<dbReference type="GO" id="GO:0042555">
    <property type="term" value="C:MCM complex"/>
    <property type="evidence" value="ECO:0007669"/>
    <property type="project" value="UniProtKB-UniRule"/>
</dbReference>
<feature type="compositionally biased region" description="Polar residues" evidence="13">
    <location>
        <begin position="635"/>
        <end position="647"/>
    </location>
</feature>
<keyword evidence="10 12" id="KW-0131">Cell cycle</keyword>
<dbReference type="Gene3D" id="1.20.58.870">
    <property type="match status" value="1"/>
</dbReference>
<dbReference type="EC" id="3.6.4.12" evidence="12"/>
<dbReference type="Proteomes" id="UP000012073">
    <property type="component" value="Unassembled WGS sequence"/>
</dbReference>
<dbReference type="Pfam" id="PF17207">
    <property type="entry name" value="MCM_OB"/>
    <property type="match status" value="1"/>
</dbReference>
<dbReference type="PhylomeDB" id="R7Q8Z2"/>
<evidence type="ECO:0000259" key="14">
    <source>
        <dbReference type="PROSITE" id="PS50051"/>
    </source>
</evidence>
<dbReference type="InterPro" id="IPR027417">
    <property type="entry name" value="P-loop_NTPase"/>
</dbReference>
<dbReference type="AlphaFoldDB" id="R7Q8Z2"/>
<dbReference type="OrthoDB" id="1744952at2759"/>
<dbReference type="InterPro" id="IPR012340">
    <property type="entry name" value="NA-bd_OB-fold"/>
</dbReference>
<dbReference type="GO" id="GO:1990518">
    <property type="term" value="F:single-stranded 3'-5' DNA helicase activity"/>
    <property type="evidence" value="ECO:0007669"/>
    <property type="project" value="TreeGrafter"/>
</dbReference>
<evidence type="ECO:0000256" key="1">
    <source>
        <dbReference type="ARBA" id="ARBA00004123"/>
    </source>
</evidence>
<dbReference type="GO" id="GO:0006270">
    <property type="term" value="P:DNA replication initiation"/>
    <property type="evidence" value="ECO:0007669"/>
    <property type="project" value="UniProtKB-UniRule"/>
</dbReference>
<dbReference type="InterPro" id="IPR041024">
    <property type="entry name" value="Mcm6_C"/>
</dbReference>
<dbReference type="InterPro" id="IPR008049">
    <property type="entry name" value="MCM6"/>
</dbReference>
<dbReference type="PROSITE" id="PS00847">
    <property type="entry name" value="MCM_1"/>
    <property type="match status" value="1"/>
</dbReference>